<dbReference type="Pfam" id="PF07522">
    <property type="entry name" value="DRMBL"/>
    <property type="match status" value="3"/>
</dbReference>
<evidence type="ECO:0000256" key="5">
    <source>
        <dbReference type="ARBA" id="ARBA00012865"/>
    </source>
</evidence>
<dbReference type="EC" id="3.5.2.6" evidence="5"/>
<evidence type="ECO:0000256" key="1">
    <source>
        <dbReference type="ARBA" id="ARBA00001526"/>
    </source>
</evidence>
<protein>
    <recommendedName>
        <fullName evidence="13">5' exonuclease Apollo</fullName>
        <ecNumber evidence="5">3.5.2.6</ecNumber>
    </recommendedName>
    <alternativeName>
        <fullName evidence="14">DNA cross-link repair 1B protein</fullName>
    </alternativeName>
    <alternativeName>
        <fullName evidence="15">SNM1 homolog B</fullName>
    </alternativeName>
</protein>
<keyword evidence="6" id="KW-0158">Chromosome</keyword>
<feature type="domain" description="DNA repair metallo-beta-lactamase" evidence="17">
    <location>
        <begin position="1653"/>
        <end position="1687"/>
    </location>
</feature>
<evidence type="ECO:0000256" key="14">
    <source>
        <dbReference type="ARBA" id="ARBA00041693"/>
    </source>
</evidence>
<evidence type="ECO:0000259" key="17">
    <source>
        <dbReference type="Pfam" id="PF07522"/>
    </source>
</evidence>
<gene>
    <name evidence="18" type="ORF">RRG08_028533</name>
</gene>
<evidence type="ECO:0000256" key="3">
    <source>
        <dbReference type="ARBA" id="ARBA00004574"/>
    </source>
</evidence>
<evidence type="ECO:0000256" key="13">
    <source>
        <dbReference type="ARBA" id="ARBA00039555"/>
    </source>
</evidence>
<feature type="region of interest" description="Disordered" evidence="16">
    <location>
        <begin position="1061"/>
        <end position="1085"/>
    </location>
</feature>
<dbReference type="Gene3D" id="3.40.50.12650">
    <property type="match status" value="3"/>
</dbReference>
<feature type="compositionally biased region" description="Basic and acidic residues" evidence="16">
    <location>
        <begin position="1063"/>
        <end position="1072"/>
    </location>
</feature>
<dbReference type="GO" id="GO:0035312">
    <property type="term" value="F:5'-3' DNA exonuclease activity"/>
    <property type="evidence" value="ECO:0007669"/>
    <property type="project" value="TreeGrafter"/>
</dbReference>
<dbReference type="InterPro" id="IPR011084">
    <property type="entry name" value="DRMBL"/>
</dbReference>
<comment type="caution">
    <text evidence="18">The sequence shown here is derived from an EMBL/GenBank/DDBJ whole genome shotgun (WGS) entry which is preliminary data.</text>
</comment>
<dbReference type="EMBL" id="JAWDGP010006611">
    <property type="protein sequence ID" value="KAK3737908.1"/>
    <property type="molecule type" value="Genomic_DNA"/>
</dbReference>
<keyword evidence="19" id="KW-1185">Reference proteome</keyword>
<evidence type="ECO:0000256" key="4">
    <source>
        <dbReference type="ARBA" id="ARBA00010304"/>
    </source>
</evidence>
<evidence type="ECO:0000313" key="18">
    <source>
        <dbReference type="EMBL" id="KAK3737908.1"/>
    </source>
</evidence>
<reference evidence="18" key="1">
    <citation type="journal article" date="2023" name="G3 (Bethesda)">
        <title>A reference genome for the long-term kleptoplast-retaining sea slug Elysia crispata morphotype clarki.</title>
        <authorList>
            <person name="Eastman K.E."/>
            <person name="Pendleton A.L."/>
            <person name="Shaikh M.A."/>
            <person name="Suttiyut T."/>
            <person name="Ogas R."/>
            <person name="Tomko P."/>
            <person name="Gavelis G."/>
            <person name="Widhalm J.R."/>
            <person name="Wisecaver J.H."/>
        </authorList>
    </citation>
    <scope>NUCLEOTIDE SEQUENCE</scope>
    <source>
        <strain evidence="18">ECLA1</strain>
    </source>
</reference>
<evidence type="ECO:0000256" key="10">
    <source>
        <dbReference type="ARBA" id="ARBA00022895"/>
    </source>
</evidence>
<dbReference type="GO" id="GO:0005634">
    <property type="term" value="C:nucleus"/>
    <property type="evidence" value="ECO:0007669"/>
    <property type="project" value="UniProtKB-SubCell"/>
</dbReference>
<feature type="compositionally biased region" description="Polar residues" evidence="16">
    <location>
        <begin position="1074"/>
        <end position="1085"/>
    </location>
</feature>
<evidence type="ECO:0000256" key="8">
    <source>
        <dbReference type="ARBA" id="ARBA00022763"/>
    </source>
</evidence>
<evidence type="ECO:0000256" key="9">
    <source>
        <dbReference type="ARBA" id="ARBA00022801"/>
    </source>
</evidence>
<dbReference type="GO" id="GO:0036297">
    <property type="term" value="P:interstrand cross-link repair"/>
    <property type="evidence" value="ECO:0007669"/>
    <property type="project" value="TreeGrafter"/>
</dbReference>
<comment type="similarity">
    <text evidence="4">Belongs to the DNA repair metallo-beta-lactamase (DRMBL) family.</text>
</comment>
<keyword evidence="11" id="KW-0234">DNA repair</keyword>
<comment type="catalytic activity">
    <reaction evidence="1">
        <text>a beta-lactam + H2O = a substituted beta-amino acid</text>
        <dbReference type="Rhea" id="RHEA:20401"/>
        <dbReference type="ChEBI" id="CHEBI:15377"/>
        <dbReference type="ChEBI" id="CHEBI:35627"/>
        <dbReference type="ChEBI" id="CHEBI:140347"/>
        <dbReference type="EC" id="3.5.2.6"/>
    </reaction>
</comment>
<keyword evidence="12" id="KW-0539">Nucleus</keyword>
<keyword evidence="10" id="KW-0779">Telomere</keyword>
<sequence>MNGHILRGTNIAVDYWKIKGIPESYIHFLTHVHGDHIVGLTSSWTKHIYCSDITAMLLVKRHGISNTLLKVLPIGEKVLINSKSGESFTVMAFDANHCPGAIMLHFQGIFGSIFYCGDFRNSADLIADCSPRAKYADILYLDNTFCDKKCIFPPRNESFAQILSIIRQHPEQKIIIAVRSLGKESMLGEIGAQINETIVVPPMVYNLCCELFDTNVFTTSTDIKKSRIWAVPMHINYDAIAKLRKIDEEVIIIIPTAIYTGIQNQPFSSLSGVFVVPYSDHSNYNELQEFVTAMKPKCIKPIVERPGYLLGKSLIHRADMSCFDDLLSSSSFNDHQNLSIEEERSALLINQLTNLNQESVGNNITEDCVSLKSKRAFKIADHCNNEESSTSHISETESRLKLNSFLSSMRNGKAKQRKESQRSHRKRIRSKSKGVVYIDSDETTVCDHLPSNSNDLYVNQLEVNHKKLTGPKFKVEIDSRKLADSVEEKHCNKAASDDQIIHKNKENIETSIIVIESDNDDDFNADVLDENMNVEKIIKKEDIFEKEKDRTFSFLDEEHTVCDVVQASEERENIIDIEAPCISTQERVSVPGTSSVDRESDVASVASQIHSFYKSNCNLQAEKPQISDDGVSCGLALECSSIKQDVCDNFDGSEEYDYLQSVSEGIDHTVLRTDAISGTISYTADCRTNGHVLSGTDIAVDYWKDNNHSGYVHFLTNAHGDNRVGLTSSWERPIYCSKVTALLLEKCYHIANHQLNILPLCEKVTITSKTGSFTVMAFDANHCPGAIMLYFQGSFGSIFYTGNFRCSADVIADCSPCAKFADILYLDNTFCDQNCIFPPRSECLSQILDIIHQHPNHKIIIGVHKLGKENLLGELGTQLNETIVVPTMFYNLYNELFDTNVFTTQKNKKKSRICAVPMTISHQEVAKLRGVDKDVIIILPTAILAGLQNQPFSCLHHVYIVPYSEHSSYSELQQFVEAMMPKFVKPILEEPQSIYGESLSHRANMSCFDSLLSSPLYHDQHPSNEKGISALPNQLIDCDQESRIKSISEDFVSLHNKRARKNIHQDDSEKKSFSKTQKVSENSSGMNLNSVLNPLLIGKRNVQLEKVVTNQSSIKSKAKGVIYTEKDEIIVSDSSTSIGNGLPVNGTELVKSIRGGRNHLKLGTSEEFFSVSSLPSSSLSDENLSHKAAADKSDVQKNRKGSIIVIDDDENIEIENYIATGGNKNVSAEKMIETSDICEKEIDPDLSILTEKCARYEAVQMRELHEEILDHEAAQNSLLERVYKPGSCSSDGTSAHEHHLCTEHCDPKGAENSQTSNDGLPLDLHLGCVSGDQAVCLTFDKSTSSVFGDYNHIHGTSEDADHDALKREFDATHSTYSFTDGIKMADHVLPGTDIAIDYWKYEIQDKYVHFLTNLQPENIVGLTSSWKRAIYCSETTARILEKCYHISRDLLKILPLCEEVIITSKSGFFAVTAFYANHCPGAIMLHFQGRFGSIFYTGNFRCSTNLIANCSPCAKFADVLYIDNTFCDQMCIFPTRSECFAQILDIIRKHPKQKIIIGVDTFESEWMLDELGAQLNETIVVPQISYKCCNVPHNPGKMLRTPNKIGQSRIFALPVKLSCRRAVSFLTRMDKKAVFILPSAMLAMQTGPKSKSLLDLTNVYIVPYSNHPSYPELQEFVSAMRPKCVKPIAESFCDDLDHCLNHRTDMSCFDDFLSTPECFDEAQSLSNTLTLRVDNIQSSILPTDKLKGKFCESTVSATQFHSKKNYVKVKEEKSKNVPENILFLEKKNRKCRLRNNFREKIKSTHIVVVTGGKKVRPGTLKKDIEPKISMNHMRLRAGEKDFAKNECCKQIKTNISVVTKDERICPGLVNEEATGKKCRRKDFNAAEQCEQKSKEVSLKTANKKCSKKEAKSYVHGSSEILDHSSHRSFKASVKCGKIMKKRISNVDSNNKSKTVCVKETHCSIIKYPEHSIVLPDCESDVVDISVSDKDEVSRQIKPSSFKQTFSLSSGSSKSNTSNDQQSSFINEREFDEQFQMSNQKRKTFVKSLQAFISKKRKLSESFTVGTA</sequence>
<dbReference type="InterPro" id="IPR036866">
    <property type="entry name" value="RibonucZ/Hydroxyglut_hydro"/>
</dbReference>
<dbReference type="GO" id="GO:0000781">
    <property type="term" value="C:chromosome, telomeric region"/>
    <property type="evidence" value="ECO:0007669"/>
    <property type="project" value="UniProtKB-SubCell"/>
</dbReference>
<dbReference type="GO" id="GO:0003684">
    <property type="term" value="F:damaged DNA binding"/>
    <property type="evidence" value="ECO:0007669"/>
    <property type="project" value="TreeGrafter"/>
</dbReference>
<proteinExistence type="inferred from homology"/>
<evidence type="ECO:0000256" key="7">
    <source>
        <dbReference type="ARBA" id="ARBA00022722"/>
    </source>
</evidence>
<feature type="domain" description="DNA repair metallo-beta-lactamase" evidence="17">
    <location>
        <begin position="956"/>
        <end position="986"/>
    </location>
</feature>
<organism evidence="18 19">
    <name type="scientific">Elysia crispata</name>
    <name type="common">lettuce slug</name>
    <dbReference type="NCBI Taxonomy" id="231223"/>
    <lineage>
        <taxon>Eukaryota</taxon>
        <taxon>Metazoa</taxon>
        <taxon>Spiralia</taxon>
        <taxon>Lophotrochozoa</taxon>
        <taxon>Mollusca</taxon>
        <taxon>Gastropoda</taxon>
        <taxon>Heterobranchia</taxon>
        <taxon>Euthyneura</taxon>
        <taxon>Panpulmonata</taxon>
        <taxon>Sacoglossa</taxon>
        <taxon>Placobranchoidea</taxon>
        <taxon>Plakobranchidae</taxon>
        <taxon>Elysia</taxon>
    </lineage>
</organism>
<name>A0AAE0Y9H7_9GAST</name>
<evidence type="ECO:0000256" key="11">
    <source>
        <dbReference type="ARBA" id="ARBA00023204"/>
    </source>
</evidence>
<keyword evidence="8" id="KW-0227">DNA damage</keyword>
<dbReference type="PANTHER" id="PTHR23240:SF26">
    <property type="entry name" value="5' EXONUCLEASE APOLLO"/>
    <property type="match status" value="1"/>
</dbReference>
<dbReference type="Proteomes" id="UP001283361">
    <property type="component" value="Unassembled WGS sequence"/>
</dbReference>
<comment type="subcellular location">
    <subcellularLocation>
        <location evidence="3">Chromosome</location>
        <location evidence="3">Telomere</location>
    </subcellularLocation>
    <subcellularLocation>
        <location evidence="2">Nucleus</location>
    </subcellularLocation>
</comment>
<evidence type="ECO:0000256" key="6">
    <source>
        <dbReference type="ARBA" id="ARBA00022454"/>
    </source>
</evidence>
<evidence type="ECO:0000313" key="19">
    <source>
        <dbReference type="Proteomes" id="UP001283361"/>
    </source>
</evidence>
<evidence type="ECO:0000256" key="15">
    <source>
        <dbReference type="ARBA" id="ARBA00042738"/>
    </source>
</evidence>
<evidence type="ECO:0000256" key="2">
    <source>
        <dbReference type="ARBA" id="ARBA00004123"/>
    </source>
</evidence>
<dbReference type="PANTHER" id="PTHR23240">
    <property type="entry name" value="DNA CROSS-LINK REPAIR PROTEIN PSO2/SNM1-RELATED"/>
    <property type="match status" value="1"/>
</dbReference>
<dbReference type="Gene3D" id="3.60.15.10">
    <property type="entry name" value="Ribonuclease Z/Hydroxyacylglutathione hydrolase-like"/>
    <property type="match status" value="3"/>
</dbReference>
<keyword evidence="9" id="KW-0378">Hydrolase</keyword>
<evidence type="ECO:0000256" key="16">
    <source>
        <dbReference type="SAM" id="MobiDB-lite"/>
    </source>
</evidence>
<dbReference type="GO" id="GO:0006303">
    <property type="term" value="P:double-strand break repair via nonhomologous end joining"/>
    <property type="evidence" value="ECO:0007669"/>
    <property type="project" value="TreeGrafter"/>
</dbReference>
<evidence type="ECO:0000256" key="12">
    <source>
        <dbReference type="ARBA" id="ARBA00023242"/>
    </source>
</evidence>
<feature type="region of interest" description="Disordered" evidence="16">
    <location>
        <begin position="407"/>
        <end position="431"/>
    </location>
</feature>
<accession>A0AAE0Y9H7</accession>
<dbReference type="GO" id="GO:0000723">
    <property type="term" value="P:telomere maintenance"/>
    <property type="evidence" value="ECO:0007669"/>
    <property type="project" value="TreeGrafter"/>
</dbReference>
<feature type="domain" description="DNA repair metallo-beta-lactamase" evidence="17">
    <location>
        <begin position="221"/>
        <end position="304"/>
    </location>
</feature>
<keyword evidence="7" id="KW-0540">Nuclease</keyword>
<dbReference type="GO" id="GO:0008800">
    <property type="term" value="F:beta-lactamase activity"/>
    <property type="evidence" value="ECO:0007669"/>
    <property type="project" value="UniProtKB-EC"/>
</dbReference>
<dbReference type="SUPFAM" id="SSF56281">
    <property type="entry name" value="Metallo-hydrolase/oxidoreductase"/>
    <property type="match status" value="3"/>
</dbReference>